<keyword evidence="1" id="KW-0472">Membrane</keyword>
<dbReference type="EMBL" id="CAFBMK010000007">
    <property type="protein sequence ID" value="CAB4894822.1"/>
    <property type="molecule type" value="Genomic_DNA"/>
</dbReference>
<protein>
    <submittedName>
        <fullName evidence="2">Unannotated protein</fullName>
    </submittedName>
</protein>
<feature type="transmembrane region" description="Helical" evidence="1">
    <location>
        <begin position="33"/>
        <end position="53"/>
    </location>
</feature>
<feature type="transmembrane region" description="Helical" evidence="1">
    <location>
        <begin position="6"/>
        <end position="26"/>
    </location>
</feature>
<keyword evidence="1" id="KW-0812">Transmembrane</keyword>
<feature type="transmembrane region" description="Helical" evidence="1">
    <location>
        <begin position="59"/>
        <end position="80"/>
    </location>
</feature>
<gene>
    <name evidence="2" type="ORF">UFOPK3564_00236</name>
</gene>
<reference evidence="2" key="1">
    <citation type="submission" date="2020-05" db="EMBL/GenBank/DDBJ databases">
        <authorList>
            <person name="Chiriac C."/>
            <person name="Salcher M."/>
            <person name="Ghai R."/>
            <person name="Kavagutti S V."/>
        </authorList>
    </citation>
    <scope>NUCLEOTIDE SEQUENCE</scope>
</reference>
<accession>A0A6J7FG33</accession>
<evidence type="ECO:0000256" key="1">
    <source>
        <dbReference type="SAM" id="Phobius"/>
    </source>
</evidence>
<name>A0A6J7FG33_9ZZZZ</name>
<organism evidence="2">
    <name type="scientific">freshwater metagenome</name>
    <dbReference type="NCBI Taxonomy" id="449393"/>
    <lineage>
        <taxon>unclassified sequences</taxon>
        <taxon>metagenomes</taxon>
        <taxon>ecological metagenomes</taxon>
    </lineage>
</organism>
<proteinExistence type="predicted"/>
<dbReference type="AlphaFoldDB" id="A0A6J7FG33"/>
<keyword evidence="1" id="KW-1133">Transmembrane helix</keyword>
<evidence type="ECO:0000313" key="2">
    <source>
        <dbReference type="EMBL" id="CAB4894822.1"/>
    </source>
</evidence>
<sequence>MIIDALLVFFAFARIGEGIFCARMAFLYRRWAVLLWGIVTIALAVPVVAYGFGWDIPRGPAAAIAGGHAVLGMCVVAAMVSSTAEGRRVTDIARIAGFTSPTTKGWRP</sequence>